<evidence type="ECO:0000256" key="3">
    <source>
        <dbReference type="ARBA" id="ARBA00022553"/>
    </source>
</evidence>
<protein>
    <submittedName>
        <fullName evidence="14">Carbonate dehydratase</fullName>
    </submittedName>
</protein>
<evidence type="ECO:0000256" key="9">
    <source>
        <dbReference type="ARBA" id="ARBA00022989"/>
    </source>
</evidence>
<dbReference type="EMBL" id="NIPV01000036">
    <property type="protein sequence ID" value="OWJ75545.1"/>
    <property type="molecule type" value="Genomic_DNA"/>
</dbReference>
<feature type="transmembrane region" description="Helical" evidence="11">
    <location>
        <begin position="87"/>
        <end position="103"/>
    </location>
</feature>
<dbReference type="SFLD" id="SFLDF00027">
    <property type="entry name" value="p-type_atpase"/>
    <property type="match status" value="1"/>
</dbReference>
<feature type="transmembrane region" description="Helical" evidence="11">
    <location>
        <begin position="856"/>
        <end position="875"/>
    </location>
</feature>
<sequence>MDQTDASDDPWHALTAEAAAGRLGAGTEGLASAEAAERLTRYGPNDLPEQAARPAIVRLLAQFNNVLIYFLIAAAAAALLLGHPVDAGVILAVVLANAIVGFVQEGKAEQALSAIRALIAPHAVALRDGERMEVDTRDLVPGDVVLLEAGDQVPADLRLLRARHLVIDESILTGESVPVQKDTRPVSAAAAIGDRSDMAFSGTLVATGQAQGLVVGTGSRAEIGRISAMIGEVETGTTPLLQKINRFGRQFTLVALIGAVAVFLYAHFVDAYGWEEALLISVALAVGVIPEGLPAVITITLAIGVRRMAARHAIIRKLPAVETLGATRTICSDKTGTLTLNEMMVARIVTPEGDWRVEGAGYAPEGRFIRNGQQVSPDGAVRLLRAGMLANDGKIIQRDGTWRVAGDPMDGALLAVAAKAGMGDVERESEPLLDVIPFDAEYRFLAVLTNGPEGRMIRVKGAPEAVLAMCDSDSAGPLDALVWQQRINALAEAGQRVLGFAERPAVRDDLAMTDMERGFTFLGIAGFIDPPRPEATEAVALCRSAGIAVKMITGDHVLTARAIAGQLGMAENPLATTGAEVEALTDTDLADVAERTTVFARASPEHKLRIVRALQSRGEVVAMTGDGVNDAPALKQADVGIAMGRKGTEAARQAAEMVLTDDNFATIVAAVKEGRTVFDNIRKVISWTLPTNGGEAVAVIMALLLAWPVPMSAVQILWINLILSATLGLVLAFEPPEPDVMERRPRPAGAQLLTPFMLWRVVLVSLLFAIGVFGISAYGAAKGYDLAGQRTLAVNAVVVMEIFYLFNVRYMHVRSLRAVGFKGTPAVLGAVAVVVVAQLLFTYLPVMQELFDTRPLTLADGAVVMLFGLAVFVICEVEKQIFLRTGLMERMEDGV</sequence>
<dbReference type="SUPFAM" id="SSF81653">
    <property type="entry name" value="Calcium ATPase, transduction domain A"/>
    <property type="match status" value="1"/>
</dbReference>
<keyword evidence="5" id="KW-0547">Nucleotide-binding</keyword>
<dbReference type="Gene3D" id="2.70.150.10">
    <property type="entry name" value="Calcium-transporting ATPase, cytoplasmic transduction domain A"/>
    <property type="match status" value="1"/>
</dbReference>
<feature type="transmembrane region" description="Helical" evidence="11">
    <location>
        <begin position="826"/>
        <end position="844"/>
    </location>
</feature>
<evidence type="ECO:0000256" key="1">
    <source>
        <dbReference type="ARBA" id="ARBA00004127"/>
    </source>
</evidence>
<dbReference type="STRING" id="366616.CG51_15180"/>
<organism evidence="14 15">
    <name type="scientific">Haematobacter missouriensis</name>
    <dbReference type="NCBI Taxonomy" id="366616"/>
    <lineage>
        <taxon>Bacteria</taxon>
        <taxon>Pseudomonadati</taxon>
        <taxon>Pseudomonadota</taxon>
        <taxon>Alphaproteobacteria</taxon>
        <taxon>Rhodobacterales</taxon>
        <taxon>Paracoccaceae</taxon>
        <taxon>Haematobacter</taxon>
    </lineage>
</organism>
<keyword evidence="7" id="KW-0460">Magnesium</keyword>
<dbReference type="SFLD" id="SFLDS00003">
    <property type="entry name" value="Haloacid_Dehalogenase"/>
    <property type="match status" value="1"/>
</dbReference>
<dbReference type="InterPro" id="IPR044492">
    <property type="entry name" value="P_typ_ATPase_HD_dom"/>
</dbReference>
<gene>
    <name evidence="14" type="ORF">CDV52_01390</name>
    <name evidence="13" type="ORF">CDV53_10460</name>
</gene>
<feature type="transmembrane region" description="Helical" evidence="11">
    <location>
        <begin position="756"/>
        <end position="781"/>
    </location>
</feature>
<dbReference type="OrthoDB" id="9807843at2"/>
<feature type="transmembrane region" description="Helical" evidence="11">
    <location>
        <begin position="787"/>
        <end position="806"/>
    </location>
</feature>
<keyword evidence="4 11" id="KW-0812">Transmembrane</keyword>
<dbReference type="PROSITE" id="PS00154">
    <property type="entry name" value="ATPASE_E1_E2"/>
    <property type="match status" value="1"/>
</dbReference>
<dbReference type="GO" id="GO:0016887">
    <property type="term" value="F:ATP hydrolysis activity"/>
    <property type="evidence" value="ECO:0007669"/>
    <property type="project" value="InterPro"/>
</dbReference>
<dbReference type="InterPro" id="IPR023298">
    <property type="entry name" value="ATPase_P-typ_TM_dom_sf"/>
</dbReference>
<keyword evidence="16" id="KW-1185">Reference proteome</keyword>
<evidence type="ECO:0000313" key="13">
    <source>
        <dbReference type="EMBL" id="OWJ75545.1"/>
    </source>
</evidence>
<reference evidence="15" key="1">
    <citation type="submission" date="2016-11" db="EMBL/GenBank/DDBJ databases">
        <title>Comparison of Traditional DNA-DNA Hybridization with In Silico Genomic Analysis.</title>
        <authorList>
            <person name="Nicholson A.C."/>
            <person name="Humrighouse B.W."/>
            <person name="Graziano J."/>
            <person name="Lasker B."/>
            <person name="Whitney A.M."/>
            <person name="Mcquiston J.R."/>
            <person name="Bell M."/>
        </authorList>
    </citation>
    <scope>NUCLEOTIDE SEQUENCE [LARGE SCALE GENOMIC DNA]</scope>
    <source>
        <strain evidence="15">H2381</strain>
    </source>
</reference>
<keyword evidence="9 11" id="KW-1133">Transmembrane helix</keyword>
<feature type="domain" description="Cation-transporting P-type ATPase N-terminal" evidence="12">
    <location>
        <begin position="10"/>
        <end position="83"/>
    </location>
</feature>
<dbReference type="GO" id="GO:0016020">
    <property type="term" value="C:membrane"/>
    <property type="evidence" value="ECO:0007669"/>
    <property type="project" value="InterPro"/>
</dbReference>
<comment type="subcellular location">
    <subcellularLocation>
        <location evidence="1">Endomembrane system</location>
        <topology evidence="1">Multi-pass membrane protein</topology>
    </subcellularLocation>
</comment>
<dbReference type="Gene3D" id="3.40.1110.10">
    <property type="entry name" value="Calcium-transporting ATPase, cytoplasmic domain N"/>
    <property type="match status" value="1"/>
</dbReference>
<name>A0A225CU53_9RHOB</name>
<dbReference type="InterPro" id="IPR023214">
    <property type="entry name" value="HAD_sf"/>
</dbReference>
<dbReference type="SUPFAM" id="SSF81660">
    <property type="entry name" value="Metal cation-transporting ATPase, ATP-binding domain N"/>
    <property type="match status" value="1"/>
</dbReference>
<reference evidence="14 16" key="2">
    <citation type="submission" date="2016-11" db="EMBL/GenBank/DDBJ databases">
        <title>Comparison of Traditional DNA-DNA Hybridization with In Silico Genomic Analysis.</title>
        <authorList>
            <person name="Nicholson A.C."/>
            <person name="Sammons S."/>
            <person name="Humrighouse B.W."/>
            <person name="Graziano J."/>
            <person name="Lasker B."/>
            <person name="Whitney A.M."/>
            <person name="Mcquiston J.R."/>
        </authorList>
    </citation>
    <scope>NUCLEOTIDE SEQUENCE [LARGE SCALE GENOMIC DNA]</scope>
    <source>
        <strain evidence="13 16">H1892</strain>
        <strain evidence="14">H2381</strain>
    </source>
</reference>
<dbReference type="GO" id="GO:0005524">
    <property type="term" value="F:ATP binding"/>
    <property type="evidence" value="ECO:0007669"/>
    <property type="project" value="UniProtKB-KW"/>
</dbReference>
<evidence type="ECO:0000256" key="10">
    <source>
        <dbReference type="ARBA" id="ARBA00023136"/>
    </source>
</evidence>
<dbReference type="AlphaFoldDB" id="A0A225CU53"/>
<keyword evidence="8" id="KW-1278">Translocase</keyword>
<dbReference type="Pfam" id="PF00689">
    <property type="entry name" value="Cation_ATPase_C"/>
    <property type="match status" value="1"/>
</dbReference>
<feature type="transmembrane region" description="Helical" evidence="11">
    <location>
        <begin position="684"/>
        <end position="707"/>
    </location>
</feature>
<evidence type="ECO:0000313" key="16">
    <source>
        <dbReference type="Proteomes" id="UP000214673"/>
    </source>
</evidence>
<dbReference type="GO" id="GO:0015662">
    <property type="term" value="F:P-type ion transporter activity"/>
    <property type="evidence" value="ECO:0007669"/>
    <property type="project" value="UniProtKB-ARBA"/>
</dbReference>
<keyword evidence="3" id="KW-0597">Phosphoprotein</keyword>
<dbReference type="Pfam" id="PF00122">
    <property type="entry name" value="E1-E2_ATPase"/>
    <property type="match status" value="1"/>
</dbReference>
<proteinExistence type="inferred from homology"/>
<evidence type="ECO:0000259" key="12">
    <source>
        <dbReference type="SMART" id="SM00831"/>
    </source>
</evidence>
<evidence type="ECO:0000256" key="7">
    <source>
        <dbReference type="ARBA" id="ARBA00022842"/>
    </source>
</evidence>
<dbReference type="Proteomes" id="UP000196640">
    <property type="component" value="Unassembled WGS sequence"/>
</dbReference>
<dbReference type="GO" id="GO:0012505">
    <property type="term" value="C:endomembrane system"/>
    <property type="evidence" value="ECO:0007669"/>
    <property type="project" value="UniProtKB-SubCell"/>
</dbReference>
<dbReference type="SFLD" id="SFLDG00002">
    <property type="entry name" value="C1.7:_P-type_atpase_like"/>
    <property type="match status" value="1"/>
</dbReference>
<dbReference type="EMBL" id="NIPX01000001">
    <property type="protein sequence ID" value="OWJ86674.1"/>
    <property type="molecule type" value="Genomic_DNA"/>
</dbReference>
<dbReference type="Pfam" id="PF13246">
    <property type="entry name" value="Cation_ATPase"/>
    <property type="match status" value="1"/>
</dbReference>
<feature type="transmembrane region" description="Helical" evidence="11">
    <location>
        <begin position="251"/>
        <end position="268"/>
    </location>
</feature>
<evidence type="ECO:0000313" key="14">
    <source>
        <dbReference type="EMBL" id="OWJ86674.1"/>
    </source>
</evidence>
<keyword evidence="10 11" id="KW-0472">Membrane</keyword>
<feature type="transmembrane region" description="Helical" evidence="11">
    <location>
        <begin position="713"/>
        <end position="735"/>
    </location>
</feature>
<dbReference type="PRINTS" id="PR00120">
    <property type="entry name" value="HATPASE"/>
</dbReference>
<feature type="transmembrane region" description="Helical" evidence="11">
    <location>
        <begin position="280"/>
        <end position="305"/>
    </location>
</feature>
<dbReference type="InterPro" id="IPR023299">
    <property type="entry name" value="ATPase_P-typ_cyto_dom_N"/>
</dbReference>
<evidence type="ECO:0000256" key="8">
    <source>
        <dbReference type="ARBA" id="ARBA00022967"/>
    </source>
</evidence>
<dbReference type="PRINTS" id="PR00119">
    <property type="entry name" value="CATATPASE"/>
</dbReference>
<dbReference type="Gene3D" id="3.40.50.1000">
    <property type="entry name" value="HAD superfamily/HAD-like"/>
    <property type="match status" value="1"/>
</dbReference>
<dbReference type="InterPro" id="IPR001757">
    <property type="entry name" value="P_typ_ATPase"/>
</dbReference>
<dbReference type="InterPro" id="IPR006068">
    <property type="entry name" value="ATPase_P-typ_cation-transptr_C"/>
</dbReference>
<evidence type="ECO:0000256" key="11">
    <source>
        <dbReference type="SAM" id="Phobius"/>
    </source>
</evidence>
<dbReference type="InterPro" id="IPR004014">
    <property type="entry name" value="ATPase_P-typ_cation-transptr_N"/>
</dbReference>
<evidence type="ECO:0000313" key="15">
    <source>
        <dbReference type="Proteomes" id="UP000196640"/>
    </source>
</evidence>
<evidence type="ECO:0000256" key="4">
    <source>
        <dbReference type="ARBA" id="ARBA00022692"/>
    </source>
</evidence>
<dbReference type="PANTHER" id="PTHR42861">
    <property type="entry name" value="CALCIUM-TRANSPORTING ATPASE"/>
    <property type="match status" value="1"/>
</dbReference>
<dbReference type="SUPFAM" id="SSF81665">
    <property type="entry name" value="Calcium ATPase, transmembrane domain M"/>
    <property type="match status" value="1"/>
</dbReference>
<accession>A0A225CU53</accession>
<evidence type="ECO:0000256" key="5">
    <source>
        <dbReference type="ARBA" id="ARBA00022741"/>
    </source>
</evidence>
<feature type="transmembrane region" description="Helical" evidence="11">
    <location>
        <begin position="63"/>
        <end position="81"/>
    </location>
</feature>
<dbReference type="FunFam" id="3.40.50.1000:FF:000028">
    <property type="entry name" value="Calcium-transporting P-type ATPase, putative"/>
    <property type="match status" value="1"/>
</dbReference>
<keyword evidence="6" id="KW-0067">ATP-binding</keyword>
<dbReference type="SMART" id="SM00831">
    <property type="entry name" value="Cation_ATPase_N"/>
    <property type="match status" value="1"/>
</dbReference>
<comment type="caution">
    <text evidence="14">The sequence shown here is derived from an EMBL/GenBank/DDBJ whole genome shotgun (WGS) entry which is preliminary data.</text>
</comment>
<dbReference type="FunFam" id="2.70.150.10:FF:000160">
    <property type="entry name" value="Sarcoplasmic/endoplasmic reticulum calcium ATPase 1"/>
    <property type="match status" value="1"/>
</dbReference>
<evidence type="ECO:0000256" key="2">
    <source>
        <dbReference type="ARBA" id="ARBA00005675"/>
    </source>
</evidence>
<dbReference type="InterPro" id="IPR036412">
    <property type="entry name" value="HAD-like_sf"/>
</dbReference>
<dbReference type="Pfam" id="PF00690">
    <property type="entry name" value="Cation_ATPase_N"/>
    <property type="match status" value="1"/>
</dbReference>
<dbReference type="Gene3D" id="1.20.1110.10">
    <property type="entry name" value="Calcium-transporting ATPase, transmembrane domain"/>
    <property type="match status" value="1"/>
</dbReference>
<dbReference type="NCBIfam" id="TIGR01494">
    <property type="entry name" value="ATPase_P-type"/>
    <property type="match status" value="3"/>
</dbReference>
<evidence type="ECO:0000256" key="6">
    <source>
        <dbReference type="ARBA" id="ARBA00022840"/>
    </source>
</evidence>
<dbReference type="InterPro" id="IPR018303">
    <property type="entry name" value="ATPase_P-typ_P_site"/>
</dbReference>
<dbReference type="SUPFAM" id="SSF56784">
    <property type="entry name" value="HAD-like"/>
    <property type="match status" value="1"/>
</dbReference>
<dbReference type="InterPro" id="IPR059000">
    <property type="entry name" value="ATPase_P-type_domA"/>
</dbReference>
<dbReference type="Proteomes" id="UP000214673">
    <property type="component" value="Unassembled WGS sequence"/>
</dbReference>
<comment type="similarity">
    <text evidence="2">Belongs to the cation transport ATPase (P-type) (TC 3.A.3) family. Type IIA subfamily.</text>
</comment>
<dbReference type="InterPro" id="IPR008250">
    <property type="entry name" value="ATPase_P-typ_transduc_dom_A_sf"/>
</dbReference>